<dbReference type="SMART" id="SM00448">
    <property type="entry name" value="REC"/>
    <property type="match status" value="1"/>
</dbReference>
<accession>B0N4R7</accession>
<organism evidence="10 11">
    <name type="scientific">Thomasclavelia ramosa DSM 1402</name>
    <dbReference type="NCBI Taxonomy" id="445974"/>
    <lineage>
        <taxon>Bacteria</taxon>
        <taxon>Bacillati</taxon>
        <taxon>Bacillota</taxon>
        <taxon>Erysipelotrichia</taxon>
        <taxon>Erysipelotrichales</taxon>
        <taxon>Coprobacillaceae</taxon>
        <taxon>Thomasclavelia</taxon>
    </lineage>
</organism>
<dbReference type="FunFam" id="1.10.10.10:FF:000018">
    <property type="entry name" value="DNA-binding response regulator ResD"/>
    <property type="match status" value="1"/>
</dbReference>
<dbReference type="InterPro" id="IPR011006">
    <property type="entry name" value="CheY-like_superfamily"/>
</dbReference>
<dbReference type="SUPFAM" id="SSF52172">
    <property type="entry name" value="CheY-like"/>
    <property type="match status" value="1"/>
</dbReference>
<dbReference type="PANTHER" id="PTHR48111:SF2">
    <property type="entry name" value="RESPONSE REGULATOR SAER"/>
    <property type="match status" value="1"/>
</dbReference>
<dbReference type="HOGENOM" id="CLU_000445_30_4_9"/>
<dbReference type="eggNOG" id="COG0745">
    <property type="taxonomic scope" value="Bacteria"/>
</dbReference>
<dbReference type="InterPro" id="IPR001867">
    <property type="entry name" value="OmpR/PhoB-type_DNA-bd"/>
</dbReference>
<dbReference type="SMART" id="SM00862">
    <property type="entry name" value="Trans_reg_C"/>
    <property type="match status" value="1"/>
</dbReference>
<reference evidence="10" key="1">
    <citation type="submission" date="2007-11" db="EMBL/GenBank/DDBJ databases">
        <authorList>
            <person name="Fulton L."/>
            <person name="Clifton S."/>
            <person name="Fulton B."/>
            <person name="Xu J."/>
            <person name="Minx P."/>
            <person name="Pepin K.H."/>
            <person name="Johnson M."/>
            <person name="Thiruvilangam P."/>
            <person name="Bhonagiri V."/>
            <person name="Nash W.E."/>
            <person name="Mardis E.R."/>
            <person name="Wilson R.K."/>
        </authorList>
    </citation>
    <scope>NUCLEOTIDE SEQUENCE [LARGE SCALE GENOMIC DNA]</scope>
    <source>
        <strain evidence="10">DSM 1402</strain>
    </source>
</reference>
<evidence type="ECO:0000256" key="6">
    <source>
        <dbReference type="PROSITE-ProRule" id="PRU00169"/>
    </source>
</evidence>
<dbReference type="Pfam" id="PF00072">
    <property type="entry name" value="Response_reg"/>
    <property type="match status" value="1"/>
</dbReference>
<evidence type="ECO:0000259" key="8">
    <source>
        <dbReference type="PROSITE" id="PS50110"/>
    </source>
</evidence>
<dbReference type="SUPFAM" id="SSF46894">
    <property type="entry name" value="C-terminal effector domain of the bipartite response regulators"/>
    <property type="match status" value="1"/>
</dbReference>
<dbReference type="InterPro" id="IPR036388">
    <property type="entry name" value="WH-like_DNA-bd_sf"/>
</dbReference>
<dbReference type="GO" id="GO:0032993">
    <property type="term" value="C:protein-DNA complex"/>
    <property type="evidence" value="ECO:0007669"/>
    <property type="project" value="TreeGrafter"/>
</dbReference>
<evidence type="ECO:0000313" key="10">
    <source>
        <dbReference type="EMBL" id="EDS18669.1"/>
    </source>
</evidence>
<evidence type="ECO:0000256" key="2">
    <source>
        <dbReference type="ARBA" id="ARBA00023012"/>
    </source>
</evidence>
<proteinExistence type="predicted"/>
<reference evidence="10" key="2">
    <citation type="submission" date="2014-06" db="EMBL/GenBank/DDBJ databases">
        <title>Draft genome sequence of Clostridium ramosum(DSM 1402).</title>
        <authorList>
            <person name="Sudarsanam P."/>
            <person name="Ley R."/>
            <person name="Guruge J."/>
            <person name="Turnbaugh P.J."/>
            <person name="Mahowald M."/>
            <person name="Liep D."/>
            <person name="Gordon J."/>
        </authorList>
    </citation>
    <scope>NUCLEOTIDE SEQUENCE</scope>
    <source>
        <strain evidence="10">DSM 1402</strain>
    </source>
</reference>
<keyword evidence="2" id="KW-0902">Two-component regulatory system</keyword>
<feature type="domain" description="OmpR/PhoB-type" evidence="9">
    <location>
        <begin position="151"/>
        <end position="249"/>
    </location>
</feature>
<name>B0N4R7_9FIRM</name>
<dbReference type="Pfam" id="PF00486">
    <property type="entry name" value="Trans_reg_C"/>
    <property type="match status" value="1"/>
</dbReference>
<dbReference type="InterPro" id="IPR016032">
    <property type="entry name" value="Sig_transdc_resp-reg_C-effctor"/>
</dbReference>
<dbReference type="Gene3D" id="3.40.50.2300">
    <property type="match status" value="1"/>
</dbReference>
<evidence type="ECO:0000313" key="11">
    <source>
        <dbReference type="Proteomes" id="UP000005798"/>
    </source>
</evidence>
<dbReference type="PROSITE" id="PS50110">
    <property type="entry name" value="RESPONSE_REGULATORY"/>
    <property type="match status" value="1"/>
</dbReference>
<dbReference type="Gene3D" id="1.10.10.10">
    <property type="entry name" value="Winged helix-like DNA-binding domain superfamily/Winged helix DNA-binding domain"/>
    <property type="match status" value="1"/>
</dbReference>
<keyword evidence="3" id="KW-0805">Transcription regulation</keyword>
<dbReference type="AlphaFoldDB" id="B0N4R7"/>
<dbReference type="GO" id="GO:0000156">
    <property type="term" value="F:phosphorelay response regulator activity"/>
    <property type="evidence" value="ECO:0007669"/>
    <property type="project" value="TreeGrafter"/>
</dbReference>
<dbReference type="InterPro" id="IPR039420">
    <property type="entry name" value="WalR-like"/>
</dbReference>
<dbReference type="CDD" id="cd00383">
    <property type="entry name" value="trans_reg_C"/>
    <property type="match status" value="1"/>
</dbReference>
<feature type="domain" description="Response regulatory" evidence="8">
    <location>
        <begin position="19"/>
        <end position="132"/>
    </location>
</feature>
<dbReference type="EMBL" id="ABFX02000005">
    <property type="protein sequence ID" value="EDS18669.1"/>
    <property type="molecule type" value="Genomic_DNA"/>
</dbReference>
<dbReference type="InterPro" id="IPR001789">
    <property type="entry name" value="Sig_transdc_resp-reg_receiver"/>
</dbReference>
<comment type="caution">
    <text evidence="10">The sequence shown here is derived from an EMBL/GenBank/DDBJ whole genome shotgun (WGS) entry which is preliminary data.</text>
</comment>
<dbReference type="GO" id="GO:0006355">
    <property type="term" value="P:regulation of DNA-templated transcription"/>
    <property type="evidence" value="ECO:0007669"/>
    <property type="project" value="InterPro"/>
</dbReference>
<dbReference type="CDD" id="cd17574">
    <property type="entry name" value="REC_OmpR"/>
    <property type="match status" value="1"/>
</dbReference>
<evidence type="ECO:0000256" key="1">
    <source>
        <dbReference type="ARBA" id="ARBA00022553"/>
    </source>
</evidence>
<evidence type="ECO:0000256" key="5">
    <source>
        <dbReference type="ARBA" id="ARBA00023163"/>
    </source>
</evidence>
<dbReference type="Gene3D" id="6.10.250.690">
    <property type="match status" value="1"/>
</dbReference>
<dbReference type="GO" id="GO:0005829">
    <property type="term" value="C:cytosol"/>
    <property type="evidence" value="ECO:0007669"/>
    <property type="project" value="TreeGrafter"/>
</dbReference>
<evidence type="ECO:0000259" key="9">
    <source>
        <dbReference type="PROSITE" id="PS51755"/>
    </source>
</evidence>
<sequence length="250" mass="28631">MIGFIINIMKEGMRMNQDNILVVEDEIEIAKAIEIYLKSQGYNVYIANNGKAGLEMVERYDIHLAIVDIMMPVMDGIEMTMKIRENYDFPIIFLSAKSEDIDKITGLNIGGDDYVTKPFVPMELLARVSSQLRRYHKYLNMIGKIQEDQAANKYVVGGLELDLDTKEVSVDGKAVKVTPIELKILELLMEKPGRVFSSEQIYENVWHEAAINTETVMVHVRNLREKIEINPSNPQYLKVVWGVGYKIEKQ</sequence>
<protein>
    <submittedName>
        <fullName evidence="10">Response regulator receiver domain protein</fullName>
    </submittedName>
</protein>
<dbReference type="GO" id="GO:0000976">
    <property type="term" value="F:transcription cis-regulatory region binding"/>
    <property type="evidence" value="ECO:0007669"/>
    <property type="project" value="TreeGrafter"/>
</dbReference>
<evidence type="ECO:0000256" key="3">
    <source>
        <dbReference type="ARBA" id="ARBA00023015"/>
    </source>
</evidence>
<feature type="DNA-binding region" description="OmpR/PhoB-type" evidence="7">
    <location>
        <begin position="151"/>
        <end position="249"/>
    </location>
</feature>
<dbReference type="Proteomes" id="UP000005798">
    <property type="component" value="Unassembled WGS sequence"/>
</dbReference>
<keyword evidence="5" id="KW-0804">Transcription</keyword>
<keyword evidence="1 6" id="KW-0597">Phosphoprotein</keyword>
<dbReference type="FunFam" id="3.40.50.2300:FF:000001">
    <property type="entry name" value="DNA-binding response regulator PhoB"/>
    <property type="match status" value="1"/>
</dbReference>
<feature type="modified residue" description="4-aspartylphosphate" evidence="6">
    <location>
        <position position="68"/>
    </location>
</feature>
<gene>
    <name evidence="10" type="ORF">CLORAM_01618</name>
</gene>
<dbReference type="PANTHER" id="PTHR48111">
    <property type="entry name" value="REGULATOR OF RPOS"/>
    <property type="match status" value="1"/>
</dbReference>
<keyword evidence="4 7" id="KW-0238">DNA-binding</keyword>
<evidence type="ECO:0000256" key="7">
    <source>
        <dbReference type="PROSITE-ProRule" id="PRU01091"/>
    </source>
</evidence>
<dbReference type="PROSITE" id="PS51755">
    <property type="entry name" value="OMPR_PHOB"/>
    <property type="match status" value="1"/>
</dbReference>
<evidence type="ECO:0000256" key="4">
    <source>
        <dbReference type="ARBA" id="ARBA00023125"/>
    </source>
</evidence>
<keyword evidence="11" id="KW-1185">Reference proteome</keyword>